<sequence length="181" mass="19743">MKTVQAPLSPSKTDSRPHPHVCFFWKLNVAAALAAQIAEVAQNESISKCLEAFGEEARDMATGNFKAASVLELAKAKREEKAPAEGSKTDKVLKWAVSFANIVDAYSKVLDVYISKAPEVAGLVWGGCKILLQTGLNYIEVLEKPFAILNSVGENIGQFQQCEALFKDSEHMKHALAFDLC</sequence>
<accession>A0ABR4AZH4</accession>
<dbReference type="EMBL" id="JBHFEH010000039">
    <property type="protein sequence ID" value="KAL2051050.1"/>
    <property type="molecule type" value="Genomic_DNA"/>
</dbReference>
<dbReference type="Proteomes" id="UP001590951">
    <property type="component" value="Unassembled WGS sequence"/>
</dbReference>
<proteinExistence type="predicted"/>
<evidence type="ECO:0000259" key="1">
    <source>
        <dbReference type="Pfam" id="PF24809"/>
    </source>
</evidence>
<organism evidence="2 3">
    <name type="scientific">Lepraria finkii</name>
    <dbReference type="NCBI Taxonomy" id="1340010"/>
    <lineage>
        <taxon>Eukaryota</taxon>
        <taxon>Fungi</taxon>
        <taxon>Dikarya</taxon>
        <taxon>Ascomycota</taxon>
        <taxon>Pezizomycotina</taxon>
        <taxon>Lecanoromycetes</taxon>
        <taxon>OSLEUM clade</taxon>
        <taxon>Lecanoromycetidae</taxon>
        <taxon>Lecanorales</taxon>
        <taxon>Lecanorineae</taxon>
        <taxon>Stereocaulaceae</taxon>
        <taxon>Lepraria</taxon>
    </lineage>
</organism>
<evidence type="ECO:0000313" key="2">
    <source>
        <dbReference type="EMBL" id="KAL2051050.1"/>
    </source>
</evidence>
<dbReference type="Pfam" id="PF24809">
    <property type="entry name" value="DUF7708"/>
    <property type="match status" value="1"/>
</dbReference>
<gene>
    <name evidence="2" type="ORF">ABVK25_008644</name>
</gene>
<evidence type="ECO:0000313" key="3">
    <source>
        <dbReference type="Proteomes" id="UP001590951"/>
    </source>
</evidence>
<protein>
    <recommendedName>
        <fullName evidence="1">DUF7708 domain-containing protein</fullName>
    </recommendedName>
</protein>
<name>A0ABR4AZH4_9LECA</name>
<reference evidence="2 3" key="1">
    <citation type="submission" date="2024-09" db="EMBL/GenBank/DDBJ databases">
        <title>Rethinking Asexuality: The Enigmatic Case of Functional Sexual Genes in Lepraria (Stereocaulaceae).</title>
        <authorList>
            <person name="Doellman M."/>
            <person name="Sun Y."/>
            <person name="Barcenas-Pena A."/>
            <person name="Lumbsch H.T."/>
            <person name="Grewe F."/>
        </authorList>
    </citation>
    <scope>NUCLEOTIDE SEQUENCE [LARGE SCALE GENOMIC DNA]</scope>
    <source>
        <strain evidence="2 3">Grewe 0041</strain>
    </source>
</reference>
<comment type="caution">
    <text evidence="2">The sequence shown here is derived from an EMBL/GenBank/DDBJ whole genome shotgun (WGS) entry which is preliminary data.</text>
</comment>
<feature type="domain" description="DUF7708" evidence="1">
    <location>
        <begin position="94"/>
        <end position="177"/>
    </location>
</feature>
<dbReference type="InterPro" id="IPR056125">
    <property type="entry name" value="DUF7708"/>
</dbReference>
<keyword evidence="3" id="KW-1185">Reference proteome</keyword>